<dbReference type="PANTHER" id="PTHR20883:SF49">
    <property type="entry name" value="PHYTANOYL-COA DIOXYGENASE"/>
    <property type="match status" value="1"/>
</dbReference>
<gene>
    <name evidence="2" type="ORF">HERI1096_LOCUS11482</name>
</gene>
<organism evidence="2">
    <name type="scientific">Haptolina ericina</name>
    <dbReference type="NCBI Taxonomy" id="156174"/>
    <lineage>
        <taxon>Eukaryota</taxon>
        <taxon>Haptista</taxon>
        <taxon>Haptophyta</taxon>
        <taxon>Prymnesiophyceae</taxon>
        <taxon>Prymnesiales</taxon>
        <taxon>Prymnesiaceae</taxon>
        <taxon>Haptolina</taxon>
    </lineage>
</organism>
<dbReference type="PANTHER" id="PTHR20883">
    <property type="entry name" value="PHYTANOYL-COA DIOXYGENASE DOMAIN CONTAINING 1"/>
    <property type="match status" value="1"/>
</dbReference>
<evidence type="ECO:0008006" key="3">
    <source>
        <dbReference type="Google" id="ProtNLM"/>
    </source>
</evidence>
<dbReference type="Gene3D" id="2.60.120.620">
    <property type="entry name" value="q2cbj1_9rhob like domain"/>
    <property type="match status" value="1"/>
</dbReference>
<comment type="cofactor">
    <cofactor evidence="1">
        <name>Fe cation</name>
        <dbReference type="ChEBI" id="CHEBI:24875"/>
    </cofactor>
</comment>
<accession>A0A7S3AR72</accession>
<evidence type="ECO:0000256" key="1">
    <source>
        <dbReference type="ARBA" id="ARBA00001962"/>
    </source>
</evidence>
<dbReference type="InterPro" id="IPR008775">
    <property type="entry name" value="Phytyl_CoA_dOase-like"/>
</dbReference>
<reference evidence="2" key="1">
    <citation type="submission" date="2021-01" db="EMBL/GenBank/DDBJ databases">
        <authorList>
            <person name="Corre E."/>
            <person name="Pelletier E."/>
            <person name="Niang G."/>
            <person name="Scheremetjew M."/>
            <person name="Finn R."/>
            <person name="Kale V."/>
            <person name="Holt S."/>
            <person name="Cochrane G."/>
            <person name="Meng A."/>
            <person name="Brown T."/>
            <person name="Cohen L."/>
        </authorList>
    </citation>
    <scope>NUCLEOTIDE SEQUENCE</scope>
    <source>
        <strain evidence="2">CCMP281</strain>
    </source>
</reference>
<evidence type="ECO:0000313" key="2">
    <source>
        <dbReference type="EMBL" id="CAE0110822.1"/>
    </source>
</evidence>
<protein>
    <recommendedName>
        <fullName evidence="3">Phytanoyl-CoA dioxygenase</fullName>
    </recommendedName>
</protein>
<dbReference type="Pfam" id="PF05721">
    <property type="entry name" value="PhyH"/>
    <property type="match status" value="1"/>
</dbReference>
<sequence>MKVARIGTRLVRSRHFASASSHIKADIVQQYAADGAVLLRGVLSREEVSTLREAIDWNLLHPGPLAGVASHDADPGLFLEDFCNWDRVVGYQDVIFNSALGEVAAALMNSKTVRLYHDHVLVKEAWTQQATPWHQDQPYYNIVGRQNVSFWIPVDRVPRESTLEFVAGSHGGTWYMPKTFLTEQSKWFPEGSLQDVPDLAHGGHRVVGWDLEPGDAVAFHMLTLHGSAGTTSRRRAFSVRMIGDDVRHAPRPWRTSPEFDGLAGELAEGAEMDHPLFPIVHPREADGAP</sequence>
<dbReference type="EMBL" id="HBHX01020591">
    <property type="protein sequence ID" value="CAE0110822.1"/>
    <property type="molecule type" value="Transcribed_RNA"/>
</dbReference>
<dbReference type="SUPFAM" id="SSF51197">
    <property type="entry name" value="Clavaminate synthase-like"/>
    <property type="match status" value="1"/>
</dbReference>
<dbReference type="AlphaFoldDB" id="A0A7S3AR72"/>
<proteinExistence type="predicted"/>
<name>A0A7S3AR72_9EUKA</name>